<dbReference type="Proteomes" id="UP000197290">
    <property type="component" value="Unassembled WGS sequence"/>
</dbReference>
<comment type="caution">
    <text evidence="1">The sequence shown here is derived from an EMBL/GenBank/DDBJ whole genome shotgun (WGS) entry which is preliminary data.</text>
</comment>
<dbReference type="AlphaFoldDB" id="A0A245ZCT7"/>
<gene>
    <name evidence="1" type="ORF">SPDO_32830</name>
</gene>
<dbReference type="OrthoDB" id="7595955at2"/>
<sequence>MSGSTLDLVEARQAIERLTSADLLRLRKAGRQYAFAAGCEADDLLNEAVCQTIEGVRNCPREMAMVPFLIGVMRSRASGRQQKVEPELVSADATDAEGRVLHEPVETKPNVEELALTREDASARRNALEALFADDEEATLFLWAYLDDLSKEEIMAMIGVDLTAYATIRRRVRRRIGAAYPNGWTS</sequence>
<protein>
    <submittedName>
        <fullName evidence="1">RNA polymerase sigma factor</fullName>
    </submittedName>
</protein>
<name>A0A245ZCT7_9SPHN</name>
<accession>A0A245ZCT7</accession>
<evidence type="ECO:0000313" key="1">
    <source>
        <dbReference type="EMBL" id="OWK27514.1"/>
    </source>
</evidence>
<proteinExistence type="predicted"/>
<dbReference type="Gene3D" id="1.10.10.10">
    <property type="entry name" value="Winged helix-like DNA-binding domain superfamily/Winged helix DNA-binding domain"/>
    <property type="match status" value="1"/>
</dbReference>
<dbReference type="InterPro" id="IPR036388">
    <property type="entry name" value="WH-like_DNA-bd_sf"/>
</dbReference>
<organism evidence="1 2">
    <name type="scientific">Sphingomonas dokdonensis</name>
    <dbReference type="NCBI Taxonomy" id="344880"/>
    <lineage>
        <taxon>Bacteria</taxon>
        <taxon>Pseudomonadati</taxon>
        <taxon>Pseudomonadota</taxon>
        <taxon>Alphaproteobacteria</taxon>
        <taxon>Sphingomonadales</taxon>
        <taxon>Sphingomonadaceae</taxon>
        <taxon>Sphingomonas</taxon>
    </lineage>
</organism>
<dbReference type="RefSeq" id="WP_143559688.1">
    <property type="nucleotide sequence ID" value="NZ_NBBI01000014.1"/>
</dbReference>
<evidence type="ECO:0000313" key="2">
    <source>
        <dbReference type="Proteomes" id="UP000197290"/>
    </source>
</evidence>
<dbReference type="EMBL" id="NBBI01000014">
    <property type="protein sequence ID" value="OWK27514.1"/>
    <property type="molecule type" value="Genomic_DNA"/>
</dbReference>
<keyword evidence="2" id="KW-1185">Reference proteome</keyword>
<reference evidence="1 2" key="1">
    <citation type="submission" date="2017-03" db="EMBL/GenBank/DDBJ databases">
        <title>Genome sequence of Sphingomonas dokdonensis DSM 21029.</title>
        <authorList>
            <person name="Poehlein A."/>
            <person name="Wuebbeler J.H."/>
            <person name="Steinbuechel A."/>
            <person name="Daniel R."/>
        </authorList>
    </citation>
    <scope>NUCLEOTIDE SEQUENCE [LARGE SCALE GENOMIC DNA]</scope>
    <source>
        <strain evidence="1 2">DSM 21029</strain>
    </source>
</reference>